<dbReference type="InterPro" id="IPR023213">
    <property type="entry name" value="CAT-like_dom_sf"/>
</dbReference>
<name>A0A6A6LRA6_HEVBR</name>
<evidence type="ECO:0000256" key="1">
    <source>
        <dbReference type="ARBA" id="ARBA00009861"/>
    </source>
</evidence>
<sequence length="295" mass="33358">MMKKLLKLQGLSYIHAAVTDPIFTRIITCETAHEAWEKLKTEFQGFDKTRQMQVFNLIKEFELLRMKNTEKRLVFEASAIASLKAQATSSSMKNPTRVEVVPAFLSERITTMLQAKSSIYHGPIIFAHAVNLRRRALPPFPETSMGNFVWMAHVRSLPEEAKLSSLVCKMREAIRKIDSNFAKNVQGDGGIITVYDRVKEIGRVFSSAVDYVTISSWCNFGLYDVDFGWGKPMWVSGVGLSDDSTTQFLNKVVLMDARMEKGIEAWLLLGEEDIAILEKDKELFAFASLNPSPFN</sequence>
<comment type="similarity">
    <text evidence="1">Belongs to the plant acyltransferase family.</text>
</comment>
<reference evidence="4 5" key="1">
    <citation type="journal article" date="2020" name="Mol. Plant">
        <title>The Chromosome-Based Rubber Tree Genome Provides New Insights into Spurge Genome Evolution and Rubber Biosynthesis.</title>
        <authorList>
            <person name="Liu J."/>
            <person name="Shi C."/>
            <person name="Shi C.C."/>
            <person name="Li W."/>
            <person name="Zhang Q.J."/>
            <person name="Zhang Y."/>
            <person name="Li K."/>
            <person name="Lu H.F."/>
            <person name="Shi C."/>
            <person name="Zhu S.T."/>
            <person name="Xiao Z.Y."/>
            <person name="Nan H."/>
            <person name="Yue Y."/>
            <person name="Zhu X.G."/>
            <person name="Wu Y."/>
            <person name="Hong X.N."/>
            <person name="Fan G.Y."/>
            <person name="Tong Y."/>
            <person name="Zhang D."/>
            <person name="Mao C.L."/>
            <person name="Liu Y.L."/>
            <person name="Hao S.J."/>
            <person name="Liu W.Q."/>
            <person name="Lv M.Q."/>
            <person name="Zhang H.B."/>
            <person name="Liu Y."/>
            <person name="Hu-Tang G.R."/>
            <person name="Wang J.P."/>
            <person name="Wang J.H."/>
            <person name="Sun Y.H."/>
            <person name="Ni S.B."/>
            <person name="Chen W.B."/>
            <person name="Zhang X.C."/>
            <person name="Jiao Y.N."/>
            <person name="Eichler E.E."/>
            <person name="Li G.H."/>
            <person name="Liu X."/>
            <person name="Gao L.Z."/>
        </authorList>
    </citation>
    <scope>NUCLEOTIDE SEQUENCE [LARGE SCALE GENOMIC DNA]</scope>
    <source>
        <strain evidence="5">cv. GT1</strain>
        <tissue evidence="4">Leaf</tissue>
    </source>
</reference>
<dbReference type="Pfam" id="PF02458">
    <property type="entry name" value="Transferase"/>
    <property type="match status" value="1"/>
</dbReference>
<protein>
    <recommendedName>
        <fullName evidence="6">Vinorine synthase-like</fullName>
    </recommendedName>
</protein>
<keyword evidence="3" id="KW-0012">Acyltransferase</keyword>
<dbReference type="PANTHER" id="PTHR31623:SF33">
    <property type="entry name" value="STEMMADENINE O-ACETYLTRANSFERASE-LIKE"/>
    <property type="match status" value="1"/>
</dbReference>
<evidence type="ECO:0008006" key="6">
    <source>
        <dbReference type="Google" id="ProtNLM"/>
    </source>
</evidence>
<organism evidence="4 5">
    <name type="scientific">Hevea brasiliensis</name>
    <name type="common">Para rubber tree</name>
    <name type="synonym">Siphonia brasiliensis</name>
    <dbReference type="NCBI Taxonomy" id="3981"/>
    <lineage>
        <taxon>Eukaryota</taxon>
        <taxon>Viridiplantae</taxon>
        <taxon>Streptophyta</taxon>
        <taxon>Embryophyta</taxon>
        <taxon>Tracheophyta</taxon>
        <taxon>Spermatophyta</taxon>
        <taxon>Magnoliopsida</taxon>
        <taxon>eudicotyledons</taxon>
        <taxon>Gunneridae</taxon>
        <taxon>Pentapetalae</taxon>
        <taxon>rosids</taxon>
        <taxon>fabids</taxon>
        <taxon>Malpighiales</taxon>
        <taxon>Euphorbiaceae</taxon>
        <taxon>Crotonoideae</taxon>
        <taxon>Micrandreae</taxon>
        <taxon>Hevea</taxon>
    </lineage>
</organism>
<evidence type="ECO:0000313" key="5">
    <source>
        <dbReference type="Proteomes" id="UP000467840"/>
    </source>
</evidence>
<evidence type="ECO:0000313" key="4">
    <source>
        <dbReference type="EMBL" id="KAF2302576.1"/>
    </source>
</evidence>
<dbReference type="Proteomes" id="UP000467840">
    <property type="component" value="Chromosome 4"/>
</dbReference>
<evidence type="ECO:0000256" key="3">
    <source>
        <dbReference type="ARBA" id="ARBA00023315"/>
    </source>
</evidence>
<keyword evidence="2" id="KW-0808">Transferase</keyword>
<gene>
    <name evidence="4" type="ORF">GH714_037846</name>
</gene>
<keyword evidence="5" id="KW-1185">Reference proteome</keyword>
<dbReference type="GO" id="GO:0016746">
    <property type="term" value="F:acyltransferase activity"/>
    <property type="evidence" value="ECO:0007669"/>
    <property type="project" value="UniProtKB-KW"/>
</dbReference>
<accession>A0A6A6LRA6</accession>
<dbReference type="PANTHER" id="PTHR31623">
    <property type="entry name" value="F21J9.9"/>
    <property type="match status" value="1"/>
</dbReference>
<comment type="caution">
    <text evidence="4">The sequence shown here is derived from an EMBL/GenBank/DDBJ whole genome shotgun (WGS) entry which is preliminary data.</text>
</comment>
<dbReference type="EMBL" id="JAAGAX010000010">
    <property type="protein sequence ID" value="KAF2302576.1"/>
    <property type="molecule type" value="Genomic_DNA"/>
</dbReference>
<evidence type="ECO:0000256" key="2">
    <source>
        <dbReference type="ARBA" id="ARBA00022679"/>
    </source>
</evidence>
<dbReference type="Gene3D" id="3.30.559.10">
    <property type="entry name" value="Chloramphenicol acetyltransferase-like domain"/>
    <property type="match status" value="1"/>
</dbReference>
<proteinExistence type="inferred from homology"/>
<dbReference type="AlphaFoldDB" id="A0A6A6LRA6"/>